<evidence type="ECO:0000256" key="6">
    <source>
        <dbReference type="ARBA" id="ARBA00022781"/>
    </source>
</evidence>
<gene>
    <name evidence="13 16" type="primary">atpF</name>
    <name evidence="16" type="ORF">ISALK_07435</name>
</gene>
<evidence type="ECO:0000256" key="15">
    <source>
        <dbReference type="SAM" id="MobiDB-lite"/>
    </source>
</evidence>
<dbReference type="PANTHER" id="PTHR33445">
    <property type="entry name" value="ATP SYNTHASE SUBUNIT B', CHLOROPLASTIC"/>
    <property type="match status" value="1"/>
</dbReference>
<sequence length="167" mass="19726">MQGLVELNLSLFFNLVNFLIIFLLLRHFLFKPVTDHLEGRKNKIQNALDEAEETREEAGRLKEQYESKMQNIRDERNEIIQKATRSGESRKSEIIKEARDEAEKIKDRAEKEMSRERQKMINELKDQTSNIAMLAASKVLEKELDEKSHENHIQEFINEVGDVKWKN</sequence>
<comment type="similarity">
    <text evidence="1 13 14">Belongs to the ATPase B chain family.</text>
</comment>
<dbReference type="PANTHER" id="PTHR33445:SF1">
    <property type="entry name" value="ATP SYNTHASE SUBUNIT B"/>
    <property type="match status" value="1"/>
</dbReference>
<keyword evidence="9 13" id="KW-0472">Membrane</keyword>
<evidence type="ECO:0000256" key="14">
    <source>
        <dbReference type="RuleBase" id="RU003848"/>
    </source>
</evidence>
<evidence type="ECO:0000256" key="7">
    <source>
        <dbReference type="ARBA" id="ARBA00022989"/>
    </source>
</evidence>
<dbReference type="NCBIfam" id="TIGR01144">
    <property type="entry name" value="ATP_synt_b"/>
    <property type="match status" value="1"/>
</dbReference>
<dbReference type="InterPro" id="IPR002146">
    <property type="entry name" value="ATP_synth_b/b'su_bac/chlpt"/>
</dbReference>
<evidence type="ECO:0000256" key="4">
    <source>
        <dbReference type="ARBA" id="ARBA00022547"/>
    </source>
</evidence>
<keyword evidence="4 13" id="KW-0138">CF(0)</keyword>
<evidence type="ECO:0000313" key="17">
    <source>
        <dbReference type="Proteomes" id="UP000449710"/>
    </source>
</evidence>
<evidence type="ECO:0000256" key="9">
    <source>
        <dbReference type="ARBA" id="ARBA00023136"/>
    </source>
</evidence>
<evidence type="ECO:0000256" key="13">
    <source>
        <dbReference type="HAMAP-Rule" id="MF_01398"/>
    </source>
</evidence>
<reference evidence="16 17" key="1">
    <citation type="submission" date="2019-04" db="EMBL/GenBank/DDBJ databases">
        <title>Isachenkonia alkalipeptolytica gen. nov. sp. nov. a new anaerobic, alkiliphilic organothrophic bacterium capable to reduce synthesized ferrihydrite isolated from a soda lake.</title>
        <authorList>
            <person name="Toshchakov S.V."/>
            <person name="Zavarzina D.G."/>
            <person name="Zhilina T.N."/>
            <person name="Kostrikina N.A."/>
            <person name="Kublanov I.V."/>
        </authorList>
    </citation>
    <scope>NUCLEOTIDE SEQUENCE [LARGE SCALE GENOMIC DNA]</scope>
    <source>
        <strain evidence="16 17">Z-1701</strain>
    </source>
</reference>
<protein>
    <recommendedName>
        <fullName evidence="13">ATP synthase subunit b</fullName>
    </recommendedName>
    <alternativeName>
        <fullName evidence="13">ATP synthase F(0) sector subunit b</fullName>
    </alternativeName>
    <alternativeName>
        <fullName evidence="13">ATPase subunit I</fullName>
    </alternativeName>
    <alternativeName>
        <fullName evidence="13">F-type ATPase subunit b</fullName>
        <shortName evidence="13">F-ATPase subunit b</shortName>
    </alternativeName>
</protein>
<organism evidence="16 17">
    <name type="scientific">Isachenkonia alkalipeptolytica</name>
    <dbReference type="NCBI Taxonomy" id="2565777"/>
    <lineage>
        <taxon>Bacteria</taxon>
        <taxon>Bacillati</taxon>
        <taxon>Bacillota</taxon>
        <taxon>Clostridia</taxon>
        <taxon>Eubacteriales</taxon>
        <taxon>Clostridiaceae</taxon>
        <taxon>Isachenkonia</taxon>
    </lineage>
</organism>
<dbReference type="HAMAP" id="MF_01398">
    <property type="entry name" value="ATP_synth_b_bprime"/>
    <property type="match status" value="1"/>
</dbReference>
<evidence type="ECO:0000256" key="1">
    <source>
        <dbReference type="ARBA" id="ARBA00005513"/>
    </source>
</evidence>
<dbReference type="InterPro" id="IPR005864">
    <property type="entry name" value="ATP_synth_F0_bsu_bac"/>
</dbReference>
<name>A0AA44BDU6_9CLOT</name>
<comment type="caution">
    <text evidence="16">The sequence shown here is derived from an EMBL/GenBank/DDBJ whole genome shotgun (WGS) entry which is preliminary data.</text>
</comment>
<evidence type="ECO:0000313" key="16">
    <source>
        <dbReference type="EMBL" id="NBG88332.1"/>
    </source>
</evidence>
<dbReference type="EMBL" id="SUMG01000007">
    <property type="protein sequence ID" value="NBG88332.1"/>
    <property type="molecule type" value="Genomic_DNA"/>
</dbReference>
<keyword evidence="17" id="KW-1185">Reference proteome</keyword>
<evidence type="ECO:0000256" key="8">
    <source>
        <dbReference type="ARBA" id="ARBA00023065"/>
    </source>
</evidence>
<feature type="region of interest" description="Disordered" evidence="15">
    <location>
        <begin position="84"/>
        <end position="116"/>
    </location>
</feature>
<proteinExistence type="inferred from homology"/>
<dbReference type="CDD" id="cd06503">
    <property type="entry name" value="ATP-synt_Fo_b"/>
    <property type="match status" value="1"/>
</dbReference>
<keyword evidence="5 13" id="KW-0812">Transmembrane</keyword>
<dbReference type="GO" id="GO:0046961">
    <property type="term" value="F:proton-transporting ATPase activity, rotational mechanism"/>
    <property type="evidence" value="ECO:0007669"/>
    <property type="project" value="TreeGrafter"/>
</dbReference>
<dbReference type="GO" id="GO:0046933">
    <property type="term" value="F:proton-transporting ATP synthase activity, rotational mechanism"/>
    <property type="evidence" value="ECO:0007669"/>
    <property type="project" value="UniProtKB-UniRule"/>
</dbReference>
<keyword evidence="10 13" id="KW-0066">ATP synthesis</keyword>
<evidence type="ECO:0000256" key="5">
    <source>
        <dbReference type="ARBA" id="ARBA00022692"/>
    </source>
</evidence>
<dbReference type="Pfam" id="PF00430">
    <property type="entry name" value="ATP-synt_B"/>
    <property type="match status" value="1"/>
</dbReference>
<dbReference type="AlphaFoldDB" id="A0AA44BDU6"/>
<keyword evidence="2 13" id="KW-0813">Transport</keyword>
<dbReference type="RefSeq" id="WP_160720786.1">
    <property type="nucleotide sequence ID" value="NZ_SUMG01000007.1"/>
</dbReference>
<evidence type="ECO:0000256" key="12">
    <source>
        <dbReference type="ARBA" id="ARBA00037847"/>
    </source>
</evidence>
<evidence type="ECO:0000256" key="10">
    <source>
        <dbReference type="ARBA" id="ARBA00023310"/>
    </source>
</evidence>
<keyword evidence="7 13" id="KW-1133">Transmembrane helix</keyword>
<keyword evidence="3 13" id="KW-1003">Cell membrane</keyword>
<comment type="subunit">
    <text evidence="13">F-type ATPases have 2 components, F(1) - the catalytic core - and F(0) - the membrane proton channel. F(1) has five subunits: alpha(3), beta(3), gamma(1), delta(1), epsilon(1). F(0) has three main subunits: a(1), b(2) and c(10-14). The alpha and beta chains form an alternating ring which encloses part of the gamma chain. F(1) is attached to F(0) by a central stalk formed by the gamma and epsilon chains, while a peripheral stalk is formed by the delta and b chains.</text>
</comment>
<dbReference type="GO" id="GO:0012505">
    <property type="term" value="C:endomembrane system"/>
    <property type="evidence" value="ECO:0007669"/>
    <property type="project" value="UniProtKB-SubCell"/>
</dbReference>
<keyword evidence="8 13" id="KW-0406">Ion transport</keyword>
<comment type="function">
    <text evidence="13">Component of the F(0) channel, it forms part of the peripheral stalk, linking F(1) to F(0).</text>
</comment>
<dbReference type="Proteomes" id="UP000449710">
    <property type="component" value="Unassembled WGS sequence"/>
</dbReference>
<dbReference type="InterPro" id="IPR028987">
    <property type="entry name" value="ATP_synth_B-like_membr_sf"/>
</dbReference>
<dbReference type="GO" id="GO:0045259">
    <property type="term" value="C:proton-transporting ATP synthase complex"/>
    <property type="evidence" value="ECO:0007669"/>
    <property type="project" value="UniProtKB-KW"/>
</dbReference>
<dbReference type="GO" id="GO:0005886">
    <property type="term" value="C:plasma membrane"/>
    <property type="evidence" value="ECO:0007669"/>
    <property type="project" value="UniProtKB-SubCell"/>
</dbReference>
<comment type="function">
    <text evidence="11 13">F(1)F(0) ATP synthase produces ATP from ADP in the presence of a proton or sodium gradient. F-type ATPases consist of two structural domains, F(1) containing the extramembraneous catalytic core and F(0) containing the membrane proton channel, linked together by a central stalk and a peripheral stalk. During catalysis, ATP synthesis in the catalytic domain of F(1) is coupled via a rotary mechanism of the central stalk subunits to proton translocation.</text>
</comment>
<evidence type="ECO:0000256" key="2">
    <source>
        <dbReference type="ARBA" id="ARBA00022448"/>
    </source>
</evidence>
<comment type="subcellular location">
    <subcellularLocation>
        <location evidence="13">Cell membrane</location>
        <topology evidence="13">Single-pass membrane protein</topology>
    </subcellularLocation>
    <subcellularLocation>
        <location evidence="12">Endomembrane system</location>
        <topology evidence="12">Single-pass membrane protein</topology>
    </subcellularLocation>
</comment>
<dbReference type="InterPro" id="IPR050059">
    <property type="entry name" value="ATP_synthase_B_chain"/>
</dbReference>
<keyword evidence="6 13" id="KW-0375">Hydrogen ion transport</keyword>
<dbReference type="SUPFAM" id="SSF81573">
    <property type="entry name" value="F1F0 ATP synthase subunit B, membrane domain"/>
    <property type="match status" value="1"/>
</dbReference>
<evidence type="ECO:0000256" key="11">
    <source>
        <dbReference type="ARBA" id="ARBA00025198"/>
    </source>
</evidence>
<feature type="transmembrane region" description="Helical" evidence="13">
    <location>
        <begin position="12"/>
        <end position="30"/>
    </location>
</feature>
<evidence type="ECO:0000256" key="3">
    <source>
        <dbReference type="ARBA" id="ARBA00022475"/>
    </source>
</evidence>
<accession>A0AA44BDU6</accession>